<keyword evidence="6" id="KW-1185">Reference proteome</keyword>
<feature type="signal peptide" evidence="3">
    <location>
        <begin position="1"/>
        <end position="29"/>
    </location>
</feature>
<feature type="domain" description="Fe/B12 periplasmic-binding" evidence="4">
    <location>
        <begin position="68"/>
        <end position="332"/>
    </location>
</feature>
<protein>
    <submittedName>
        <fullName evidence="5">Iron complex transport system substrate-binding protein</fullName>
    </submittedName>
</protein>
<evidence type="ECO:0000313" key="5">
    <source>
        <dbReference type="EMBL" id="MCP2330828.1"/>
    </source>
</evidence>
<feature type="chain" id="PRO_5045488458" evidence="3">
    <location>
        <begin position="30"/>
        <end position="336"/>
    </location>
</feature>
<dbReference type="Gene3D" id="3.40.50.1980">
    <property type="entry name" value="Nitrogenase molybdenum iron protein domain"/>
    <property type="match status" value="2"/>
</dbReference>
<dbReference type="PANTHER" id="PTHR30535:SF4">
    <property type="entry name" value="HEMIN-BINDING PERIPLASMIC PROTEIN HMUT"/>
    <property type="match status" value="1"/>
</dbReference>
<dbReference type="PROSITE" id="PS50983">
    <property type="entry name" value="FE_B12_PBP"/>
    <property type="match status" value="1"/>
</dbReference>
<evidence type="ECO:0000256" key="1">
    <source>
        <dbReference type="ARBA" id="ARBA00008814"/>
    </source>
</evidence>
<evidence type="ECO:0000313" key="6">
    <source>
        <dbReference type="Proteomes" id="UP000791080"/>
    </source>
</evidence>
<organism evidence="5 6">
    <name type="scientific">Actinoalloteichus caeruleus DSM 43889</name>
    <dbReference type="NCBI Taxonomy" id="1120930"/>
    <lineage>
        <taxon>Bacteria</taxon>
        <taxon>Bacillati</taxon>
        <taxon>Actinomycetota</taxon>
        <taxon>Actinomycetes</taxon>
        <taxon>Pseudonocardiales</taxon>
        <taxon>Pseudonocardiaceae</taxon>
        <taxon>Actinoalloteichus</taxon>
        <taxon>Actinoalloteichus cyanogriseus</taxon>
    </lineage>
</organism>
<feature type="region of interest" description="Disordered" evidence="2">
    <location>
        <begin position="28"/>
        <end position="63"/>
    </location>
</feature>
<dbReference type="PROSITE" id="PS51257">
    <property type="entry name" value="PROKAR_LIPOPROTEIN"/>
    <property type="match status" value="1"/>
</dbReference>
<dbReference type="Pfam" id="PF01497">
    <property type="entry name" value="Peripla_BP_2"/>
    <property type="match status" value="1"/>
</dbReference>
<dbReference type="SUPFAM" id="SSF53807">
    <property type="entry name" value="Helical backbone' metal receptor"/>
    <property type="match status" value="1"/>
</dbReference>
<dbReference type="RefSeq" id="WP_026420213.1">
    <property type="nucleotide sequence ID" value="NZ_AUBJ02000001.1"/>
</dbReference>
<proteinExistence type="inferred from homology"/>
<dbReference type="PANTHER" id="PTHR30535">
    <property type="entry name" value="VITAMIN B12-BINDING PROTEIN"/>
    <property type="match status" value="1"/>
</dbReference>
<evidence type="ECO:0000259" key="4">
    <source>
        <dbReference type="PROSITE" id="PS50983"/>
    </source>
</evidence>
<reference evidence="5 6" key="1">
    <citation type="submission" date="2022-06" db="EMBL/GenBank/DDBJ databases">
        <title>Genomic Encyclopedia of Type Strains, Phase I: the one thousand microbial genomes (KMG-I) project.</title>
        <authorList>
            <person name="Kyrpides N."/>
        </authorList>
    </citation>
    <scope>NUCLEOTIDE SEQUENCE [LARGE SCALE GENOMIC DNA]</scope>
    <source>
        <strain evidence="5 6">DSM 43889</strain>
    </source>
</reference>
<name>A0ABT1JEI8_ACTCY</name>
<dbReference type="EMBL" id="AUBJ02000001">
    <property type="protein sequence ID" value="MCP2330828.1"/>
    <property type="molecule type" value="Genomic_DNA"/>
</dbReference>
<dbReference type="InterPro" id="IPR050902">
    <property type="entry name" value="ABC_Transporter_SBP"/>
</dbReference>
<comment type="similarity">
    <text evidence="1">Belongs to the bacterial solute-binding protein 8 family.</text>
</comment>
<keyword evidence="3" id="KW-0732">Signal</keyword>
<comment type="caution">
    <text evidence="5">The sequence shown here is derived from an EMBL/GenBank/DDBJ whole genome shotgun (WGS) entry which is preliminary data.</text>
</comment>
<evidence type="ECO:0000256" key="2">
    <source>
        <dbReference type="SAM" id="MobiDB-lite"/>
    </source>
</evidence>
<dbReference type="InterPro" id="IPR002491">
    <property type="entry name" value="ABC_transptr_periplasmic_BD"/>
</dbReference>
<accession>A0ABT1JEI8</accession>
<dbReference type="Proteomes" id="UP000791080">
    <property type="component" value="Unassembled WGS sequence"/>
</dbReference>
<sequence>MTNPVRRGSLLGTTSLAVVLLAGCATTPADEPVPAPSSAPPGAAASYPRTVGGGGQGEPVTIPSEPTRIAALSPDAAEAALALVGAERLVAVPASVTGAHLGNHVEDAAAVSEHLPPGTNPDPELVLSLNPDLVLVTPRHDGEQDALSLLDESGVPVLALEHWDDLDEVAGNLTLLGEALGVEDRAESLVADMASRRDAVRDAVDGVDRPSVLVLSNQAGVPFVLGPDSFTTGLVELAGGASAAERAGVRRTGPVDPEVVVGAAPDAVVLVDVTGAGRESFDSLLAHPAVADLPSVAEDRVLLLPAASAFASGGAHTLDGLEELAGWLHPERFDGR</sequence>
<evidence type="ECO:0000256" key="3">
    <source>
        <dbReference type="SAM" id="SignalP"/>
    </source>
</evidence>
<gene>
    <name evidence="5" type="ORF">G443_001098</name>
</gene>